<dbReference type="GeneID" id="140009633"/>
<protein>
    <recommendedName>
        <fullName evidence="2">Glutaredoxin domain-containing protein</fullName>
    </recommendedName>
</protein>
<dbReference type="RefSeq" id="XP_071911829.1">
    <property type="nucleotide sequence ID" value="XM_072055728.1"/>
</dbReference>
<name>A0ABM4UX59_COFAR</name>
<organism evidence="3 4">
    <name type="scientific">Coffea arabica</name>
    <name type="common">Arabian coffee</name>
    <dbReference type="NCBI Taxonomy" id="13443"/>
    <lineage>
        <taxon>Eukaryota</taxon>
        <taxon>Viridiplantae</taxon>
        <taxon>Streptophyta</taxon>
        <taxon>Embryophyta</taxon>
        <taxon>Tracheophyta</taxon>
        <taxon>Spermatophyta</taxon>
        <taxon>Magnoliopsida</taxon>
        <taxon>eudicotyledons</taxon>
        <taxon>Gunneridae</taxon>
        <taxon>Pentapetalae</taxon>
        <taxon>asterids</taxon>
        <taxon>lamiids</taxon>
        <taxon>Gentianales</taxon>
        <taxon>Rubiaceae</taxon>
        <taxon>Ixoroideae</taxon>
        <taxon>Gardenieae complex</taxon>
        <taxon>Bertiereae - Coffeeae clade</taxon>
        <taxon>Coffeeae</taxon>
        <taxon>Coffea</taxon>
    </lineage>
</organism>
<dbReference type="Proteomes" id="UP001652660">
    <property type="component" value="Chromosome 6e"/>
</dbReference>
<evidence type="ECO:0000313" key="4">
    <source>
        <dbReference type="RefSeq" id="XP_071911829.1"/>
    </source>
</evidence>
<evidence type="ECO:0000313" key="3">
    <source>
        <dbReference type="Proteomes" id="UP001652660"/>
    </source>
</evidence>
<dbReference type="Gene3D" id="3.40.30.10">
    <property type="entry name" value="Glutaredoxin"/>
    <property type="match status" value="1"/>
</dbReference>
<feature type="domain" description="Glutaredoxin" evidence="2">
    <location>
        <begin position="191"/>
        <end position="257"/>
    </location>
</feature>
<feature type="compositionally biased region" description="Basic and acidic residues" evidence="1">
    <location>
        <begin position="79"/>
        <end position="96"/>
    </location>
</feature>
<dbReference type="SUPFAM" id="SSF52833">
    <property type="entry name" value="Thioredoxin-like"/>
    <property type="match status" value="1"/>
</dbReference>
<proteinExistence type="predicted"/>
<evidence type="ECO:0000256" key="1">
    <source>
        <dbReference type="SAM" id="MobiDB-lite"/>
    </source>
</evidence>
<dbReference type="CDD" id="cd03031">
    <property type="entry name" value="GRX_GRX_like"/>
    <property type="match status" value="1"/>
</dbReference>
<dbReference type="Pfam" id="PF23733">
    <property type="entry name" value="GRXCR1-2_C"/>
    <property type="match status" value="1"/>
</dbReference>
<accession>A0ABM4UX59</accession>
<dbReference type="PROSITE" id="PS51354">
    <property type="entry name" value="GLUTAREDOXIN_2"/>
    <property type="match status" value="1"/>
</dbReference>
<dbReference type="PANTHER" id="PTHR45669">
    <property type="entry name" value="GLUTAREDOXIN DOMAIN-CONTAINING CYSTEINE-RICH PROTEIN CG12206-RELATED"/>
    <property type="match status" value="1"/>
</dbReference>
<dbReference type="PANTHER" id="PTHR45669:SF14">
    <property type="entry name" value="EMB|CAB81925.1-RELATED"/>
    <property type="match status" value="1"/>
</dbReference>
<gene>
    <name evidence="4" type="primary">LOC140009633</name>
</gene>
<sequence length="336" mass="37320">MKSMKGRIVKKLNSISTIHSLKQGFLFRTTNLSNQYFQTSSPPKECEKDNIQSELVTGGRIDQSEIIKDAEDDALVPGKCDDEKAEDFRPPLKSEEDAGSALDNKEELQLMAESAIDEKCETDCQSGGSAVGQLNRKNVHQSPSDSTLVACFKLTDMEESKMIDANDLSELLSSLQGFEERCPPAGGSESIVLYTTSMRGIRKTFEDCTSIRFLLESFRVEYHERDVAMHLEYREELWRVMGQRVVPPRLFIRGRYIGGADEVIGLHERGMLRKLLQGIPVTPNNSACTGCAGVKFVLCFNCNGSRKIIAPDDGPAIRCSECNENGLVKCPICGFK</sequence>
<evidence type="ECO:0000259" key="2">
    <source>
        <dbReference type="Pfam" id="PF00462"/>
    </source>
</evidence>
<keyword evidence="3" id="KW-1185">Reference proteome</keyword>
<dbReference type="Pfam" id="PF00462">
    <property type="entry name" value="Glutaredoxin"/>
    <property type="match status" value="1"/>
</dbReference>
<reference evidence="4" key="1">
    <citation type="submission" date="2025-08" db="UniProtKB">
        <authorList>
            <consortium name="RefSeq"/>
        </authorList>
    </citation>
    <scope>IDENTIFICATION</scope>
    <source>
        <tissue evidence="4">Leaves</tissue>
    </source>
</reference>
<dbReference type="InterPro" id="IPR036249">
    <property type="entry name" value="Thioredoxin-like_sf"/>
</dbReference>
<dbReference type="InterPro" id="IPR002109">
    <property type="entry name" value="Glutaredoxin"/>
</dbReference>
<feature type="region of interest" description="Disordered" evidence="1">
    <location>
        <begin position="76"/>
        <end position="103"/>
    </location>
</feature>